<dbReference type="SUPFAM" id="SSF69304">
    <property type="entry name" value="Tricorn protease N-terminal domain"/>
    <property type="match status" value="1"/>
</dbReference>
<evidence type="ECO:0000313" key="3">
    <source>
        <dbReference type="EMBL" id="SIM73728.1"/>
    </source>
</evidence>
<dbReference type="PANTHER" id="PTHR42776:SF4">
    <property type="entry name" value="ACYLAMINO-ACID-RELEASING ENZYME"/>
    <property type="match status" value="1"/>
</dbReference>
<dbReference type="PANTHER" id="PTHR42776">
    <property type="entry name" value="SERINE PEPTIDASE S9 FAMILY MEMBER"/>
    <property type="match status" value="1"/>
</dbReference>
<dbReference type="GO" id="GO:0006508">
    <property type="term" value="P:proteolysis"/>
    <property type="evidence" value="ECO:0007669"/>
    <property type="project" value="InterPro"/>
</dbReference>
<dbReference type="Pfam" id="PF00326">
    <property type="entry name" value="Peptidase_S9"/>
    <property type="match status" value="1"/>
</dbReference>
<evidence type="ECO:0000259" key="2">
    <source>
        <dbReference type="Pfam" id="PF00326"/>
    </source>
</evidence>
<dbReference type="AlphaFoldDB" id="A0A1N5VLT9"/>
<evidence type="ECO:0000256" key="1">
    <source>
        <dbReference type="ARBA" id="ARBA00022801"/>
    </source>
</evidence>
<dbReference type="InterPro" id="IPR001375">
    <property type="entry name" value="Peptidase_S9_cat"/>
</dbReference>
<proteinExistence type="predicted"/>
<sequence>MDSKEAYSVKFLSEPVIYQNFVYFTEKWIEGNEYKTSIFKFENEVVERITFGGKESYPMIIDGNLHYLKSEEKINHFVRIKSNTEPLILFSLAKIHKVVQHSGGFLIIGSEESNNDLPVVARRMNYRFDTRGYIRQRKSLYLFNEKLTKIVSGDFDVMDVISNNNRVVAMISYMNEDEGLTNMYEVDLSDGHLSKINEDQVSSITFDDNGNVIYIGHSEGRTPWATKYLYLPGHKPLLLGKHTGNGSSISDHFQGADENIIFDSGTVYAPCETGGTSSIYSIENSKVREIVKGKFVVQCFDIKDKRIAYIYSSQKKPSILVFDGKEYDPNSKMSGEAAEEMKVGEVEGWCMIGGKNSPNLVFVHGGPHDAYGESYMIEFQYFLRNGYNILFCNPRGSSSYGSEFAAACVGDWGNGPAEDIFNFIEAAKKKYELTGQFGITGGSYGGYMTNWMITHSDFFRVAISERCVSNLMSMCGTSDIGFWFNAMYMKVEDPWKPKSMKKLLENSPISQIKRAKTPTMFIHGENDNRCPIEQSEQMFVGLKMNGVDSELIRYQGDSHEHARTGKPDNMVDRLNRKKEWFDRYLQNH</sequence>
<dbReference type="RefSeq" id="WP_021788861.1">
    <property type="nucleotide sequence ID" value="NZ_LT671858.1"/>
</dbReference>
<gene>
    <name evidence="3" type="ORF">CSP5_1422</name>
</gene>
<reference evidence="3 4" key="1">
    <citation type="submission" date="2016-04" db="EMBL/GenBank/DDBJ databases">
        <authorList>
            <person name="Evans L.H."/>
            <person name="Alamgir A."/>
            <person name="Owens N."/>
            <person name="Weber N.D."/>
            <person name="Virtaneva K."/>
            <person name="Barbian K."/>
            <person name="Babar A."/>
            <person name="Rosenke K."/>
        </authorList>
    </citation>
    <scope>NUCLEOTIDE SEQUENCE [LARGE SCALE GENOMIC DNA]</scope>
    <source>
        <strain evidence="4">S5(T) (JCM 30642 \VKM B-2941)</strain>
    </source>
</reference>
<name>A0A1N5VLT9_9ARCH</name>
<protein>
    <submittedName>
        <fullName evidence="3">Acylpeptide aminopeptidase</fullName>
    </submittedName>
</protein>
<accession>A0A1N5VLT9</accession>
<dbReference type="InterPro" id="IPR029058">
    <property type="entry name" value="AB_hydrolase_fold"/>
</dbReference>
<dbReference type="SUPFAM" id="SSF53474">
    <property type="entry name" value="alpha/beta-Hydrolases"/>
    <property type="match status" value="1"/>
</dbReference>
<dbReference type="EMBL" id="LT671858">
    <property type="protein sequence ID" value="SIM73728.1"/>
    <property type="molecule type" value="Genomic_DNA"/>
</dbReference>
<dbReference type="Proteomes" id="UP000195607">
    <property type="component" value="Chromosome I"/>
</dbReference>
<dbReference type="Gene3D" id="3.40.50.1820">
    <property type="entry name" value="alpha/beta hydrolase"/>
    <property type="match status" value="1"/>
</dbReference>
<keyword evidence="1" id="KW-0378">Hydrolase</keyword>
<evidence type="ECO:0000313" key="4">
    <source>
        <dbReference type="Proteomes" id="UP000195607"/>
    </source>
</evidence>
<feature type="domain" description="Peptidase S9 prolyl oligopeptidase catalytic" evidence="2">
    <location>
        <begin position="375"/>
        <end position="587"/>
    </location>
</feature>
<dbReference type="GO" id="GO:0004252">
    <property type="term" value="F:serine-type endopeptidase activity"/>
    <property type="evidence" value="ECO:0007669"/>
    <property type="project" value="TreeGrafter"/>
</dbReference>
<dbReference type="GO" id="GO:0004177">
    <property type="term" value="F:aminopeptidase activity"/>
    <property type="evidence" value="ECO:0007669"/>
    <property type="project" value="UniProtKB-KW"/>
</dbReference>
<organism evidence="3 4">
    <name type="scientific">Cuniculiplasma divulgatum</name>
    <dbReference type="NCBI Taxonomy" id="1673428"/>
    <lineage>
        <taxon>Archaea</taxon>
        <taxon>Methanobacteriati</taxon>
        <taxon>Thermoplasmatota</taxon>
        <taxon>Thermoplasmata</taxon>
        <taxon>Thermoplasmatales</taxon>
        <taxon>Cuniculiplasmataceae</taxon>
        <taxon>Cuniculiplasma</taxon>
    </lineage>
</organism>
<keyword evidence="3" id="KW-0645">Protease</keyword>
<keyword evidence="3" id="KW-0031">Aminopeptidase</keyword>
<dbReference type="GeneID" id="41588667"/>